<evidence type="ECO:0000256" key="1">
    <source>
        <dbReference type="ARBA" id="ARBA00008226"/>
    </source>
</evidence>
<name>A0A841HGR6_9GAMM</name>
<keyword evidence="2 8" id="KW-0436">Ligase</keyword>
<keyword evidence="9" id="KW-1185">Reference proteome</keyword>
<feature type="domain" description="FDX-ACB" evidence="7">
    <location>
        <begin position="260"/>
        <end position="368"/>
    </location>
</feature>
<gene>
    <name evidence="8" type="ORF">HNQ60_001167</name>
</gene>
<evidence type="ECO:0000313" key="9">
    <source>
        <dbReference type="Proteomes" id="UP000588068"/>
    </source>
</evidence>
<evidence type="ECO:0000256" key="2">
    <source>
        <dbReference type="ARBA" id="ARBA00022598"/>
    </source>
</evidence>
<evidence type="ECO:0000256" key="5">
    <source>
        <dbReference type="ARBA" id="ARBA00022917"/>
    </source>
</evidence>
<dbReference type="InterPro" id="IPR045864">
    <property type="entry name" value="aa-tRNA-synth_II/BPL/LPL"/>
</dbReference>
<dbReference type="InterPro" id="IPR002319">
    <property type="entry name" value="Phenylalanyl-tRNA_Synthase"/>
</dbReference>
<dbReference type="Proteomes" id="UP000588068">
    <property type="component" value="Unassembled WGS sequence"/>
</dbReference>
<dbReference type="SUPFAM" id="SSF55681">
    <property type="entry name" value="Class II aaRS and biotin synthetases"/>
    <property type="match status" value="1"/>
</dbReference>
<dbReference type="RefSeq" id="WP_184330053.1">
    <property type="nucleotide sequence ID" value="NZ_JACHHZ010000001.1"/>
</dbReference>
<dbReference type="PROSITE" id="PS51447">
    <property type="entry name" value="FDX_ACB"/>
    <property type="match status" value="1"/>
</dbReference>
<dbReference type="SUPFAM" id="SSF54991">
    <property type="entry name" value="Anticodon-binding domain of PheRS"/>
    <property type="match status" value="1"/>
</dbReference>
<keyword evidence="4" id="KW-0067">ATP-binding</keyword>
<dbReference type="SMART" id="SM00896">
    <property type="entry name" value="FDX-ACB"/>
    <property type="match status" value="1"/>
</dbReference>
<dbReference type="GO" id="GO:0006412">
    <property type="term" value="P:translation"/>
    <property type="evidence" value="ECO:0007669"/>
    <property type="project" value="UniProtKB-KW"/>
</dbReference>
<dbReference type="GO" id="GO:0005524">
    <property type="term" value="F:ATP binding"/>
    <property type="evidence" value="ECO:0007669"/>
    <property type="project" value="UniProtKB-KW"/>
</dbReference>
<reference evidence="8 9" key="1">
    <citation type="submission" date="2020-08" db="EMBL/GenBank/DDBJ databases">
        <title>Genomic Encyclopedia of Type Strains, Phase IV (KMG-IV): sequencing the most valuable type-strain genomes for metagenomic binning, comparative biology and taxonomic classification.</title>
        <authorList>
            <person name="Goeker M."/>
        </authorList>
    </citation>
    <scope>NUCLEOTIDE SEQUENCE [LARGE SCALE GENOMIC DNA]</scope>
    <source>
        <strain evidence="8 9">DSM 26723</strain>
    </source>
</reference>
<dbReference type="Gene3D" id="3.30.70.380">
    <property type="entry name" value="Ferrodoxin-fold anticodon-binding domain"/>
    <property type="match status" value="1"/>
</dbReference>
<dbReference type="Gene3D" id="3.30.930.10">
    <property type="entry name" value="Bira Bifunctional Protein, Domain 2"/>
    <property type="match status" value="1"/>
</dbReference>
<proteinExistence type="inferred from homology"/>
<evidence type="ECO:0000313" key="8">
    <source>
        <dbReference type="EMBL" id="MBB6092321.1"/>
    </source>
</evidence>
<evidence type="ECO:0000256" key="3">
    <source>
        <dbReference type="ARBA" id="ARBA00022741"/>
    </source>
</evidence>
<evidence type="ECO:0000256" key="4">
    <source>
        <dbReference type="ARBA" id="ARBA00022840"/>
    </source>
</evidence>
<dbReference type="Pfam" id="PF01409">
    <property type="entry name" value="tRNA-synt_2d"/>
    <property type="match status" value="1"/>
</dbReference>
<dbReference type="InterPro" id="IPR036690">
    <property type="entry name" value="Fdx_antiC-bd_sf"/>
</dbReference>
<dbReference type="InterPro" id="IPR005121">
    <property type="entry name" value="Fdx_antiC-bd"/>
</dbReference>
<dbReference type="GO" id="GO:0004826">
    <property type="term" value="F:phenylalanine-tRNA ligase activity"/>
    <property type="evidence" value="ECO:0007669"/>
    <property type="project" value="UniProtKB-EC"/>
</dbReference>
<keyword evidence="5" id="KW-0648">Protein biosynthesis</keyword>
<sequence length="371" mass="40774">MSLLDAAAYRRALDVRDLTDAAWGPHAMQILVQGAISALTALWQSTAIVYRAPALVPVAANYDELQYPTDGVARDARYTRYLTDQLLLRTQTSAMIPGALKMLAAAQYDDVLIACPGLTYRRDAIDRLHVGEPHQLDLWRVTRGKMRREDLEGMILAVTGAMLPGAPVRLDPAVHPYTQDGLEVHAQVNGRWVEILECGLAASAVLDAAGLQDHSGLAMGIGLDRMLMLRKGIDDIRVLRSDDPRITKQMLDLDPWHPVSSQPAIQRDLSIAVASTATAEELGDKVRGVLGSRSNALEEISVMSETSWWDLSLAARRRLGMSADQKNVLLRLVIRDLSRTLTSVQANELRDEIYAALHEGSVSTWAARESL</sequence>
<keyword evidence="6 8" id="KW-0030">Aminoacyl-tRNA synthetase</keyword>
<comment type="caution">
    <text evidence="8">The sequence shown here is derived from an EMBL/GenBank/DDBJ whole genome shotgun (WGS) entry which is preliminary data.</text>
</comment>
<evidence type="ECO:0000256" key="6">
    <source>
        <dbReference type="ARBA" id="ARBA00023146"/>
    </source>
</evidence>
<dbReference type="GO" id="GO:0000049">
    <property type="term" value="F:tRNA binding"/>
    <property type="evidence" value="ECO:0007669"/>
    <property type="project" value="InterPro"/>
</dbReference>
<organism evidence="8 9">
    <name type="scientific">Povalibacter uvarum</name>
    <dbReference type="NCBI Taxonomy" id="732238"/>
    <lineage>
        <taxon>Bacteria</taxon>
        <taxon>Pseudomonadati</taxon>
        <taxon>Pseudomonadota</taxon>
        <taxon>Gammaproteobacteria</taxon>
        <taxon>Steroidobacterales</taxon>
        <taxon>Steroidobacteraceae</taxon>
        <taxon>Povalibacter</taxon>
    </lineage>
</organism>
<dbReference type="GO" id="GO:0043039">
    <property type="term" value="P:tRNA aminoacylation"/>
    <property type="evidence" value="ECO:0007669"/>
    <property type="project" value="InterPro"/>
</dbReference>
<dbReference type="AlphaFoldDB" id="A0A841HGR6"/>
<evidence type="ECO:0000259" key="7">
    <source>
        <dbReference type="PROSITE" id="PS51447"/>
    </source>
</evidence>
<keyword evidence="3" id="KW-0547">Nucleotide-binding</keyword>
<comment type="similarity">
    <text evidence="1">Belongs to the class-II aminoacyl-tRNA synthetase family.</text>
</comment>
<accession>A0A841HGR6</accession>
<protein>
    <submittedName>
        <fullName evidence="8">Phenylalanyl-tRNA synthetase alpha chain</fullName>
        <ecNumber evidence="8">6.1.1.20</ecNumber>
    </submittedName>
</protein>
<dbReference type="EMBL" id="JACHHZ010000001">
    <property type="protein sequence ID" value="MBB6092321.1"/>
    <property type="molecule type" value="Genomic_DNA"/>
</dbReference>
<dbReference type="EC" id="6.1.1.20" evidence="8"/>